<protein>
    <submittedName>
        <fullName evidence="1">Uncharacterized protein</fullName>
    </submittedName>
</protein>
<dbReference type="AlphaFoldDB" id="A0A510VWA5"/>
<sequence length="49" mass="5851">MNRLRARRQEQLCLLALFYISGIKLTSTPLKLRVVETWLRCYYICVGFN</sequence>
<gene>
    <name evidence="1" type="ORF">LSI01_15760</name>
</gene>
<dbReference type="EMBL" id="BJUD01000041">
    <property type="protein sequence ID" value="GEK29265.1"/>
    <property type="molecule type" value="Genomic_DNA"/>
</dbReference>
<organism evidence="1 2">
    <name type="scientific">Furfurilactobacillus siliginis</name>
    <dbReference type="NCBI Taxonomy" id="348151"/>
    <lineage>
        <taxon>Bacteria</taxon>
        <taxon>Bacillati</taxon>
        <taxon>Bacillota</taxon>
        <taxon>Bacilli</taxon>
        <taxon>Lactobacillales</taxon>
        <taxon>Lactobacillaceae</taxon>
        <taxon>Furfurilactobacillus</taxon>
    </lineage>
</organism>
<proteinExistence type="predicted"/>
<evidence type="ECO:0000313" key="2">
    <source>
        <dbReference type="Proteomes" id="UP000321429"/>
    </source>
</evidence>
<accession>A0A510VWA5</accession>
<evidence type="ECO:0000313" key="1">
    <source>
        <dbReference type="EMBL" id="GEK29265.1"/>
    </source>
</evidence>
<dbReference type="Proteomes" id="UP000321429">
    <property type="component" value="Unassembled WGS sequence"/>
</dbReference>
<name>A0A510VWA5_9LACO</name>
<comment type="caution">
    <text evidence="1">The sequence shown here is derived from an EMBL/GenBank/DDBJ whole genome shotgun (WGS) entry which is preliminary data.</text>
</comment>
<reference evidence="1 2" key="1">
    <citation type="submission" date="2019-07" db="EMBL/GenBank/DDBJ databases">
        <title>Whole genome shotgun sequence of Lactobacillus siliginis NBRC 101315.</title>
        <authorList>
            <person name="Hosoyama A."/>
            <person name="Uohara A."/>
            <person name="Ohji S."/>
            <person name="Ichikawa N."/>
        </authorList>
    </citation>
    <scope>NUCLEOTIDE SEQUENCE [LARGE SCALE GENOMIC DNA]</scope>
    <source>
        <strain evidence="1 2">NBRC 101315</strain>
    </source>
</reference>